<feature type="compositionally biased region" description="Basic and acidic residues" evidence="1">
    <location>
        <begin position="21"/>
        <end position="47"/>
    </location>
</feature>
<dbReference type="EMBL" id="JAWZYT010001756">
    <property type="protein sequence ID" value="KAK4309396.1"/>
    <property type="molecule type" value="Genomic_DNA"/>
</dbReference>
<feature type="region of interest" description="Disordered" evidence="1">
    <location>
        <begin position="21"/>
        <end position="88"/>
    </location>
</feature>
<feature type="compositionally biased region" description="Basic and acidic residues" evidence="1">
    <location>
        <begin position="69"/>
        <end position="88"/>
    </location>
</feature>
<evidence type="ECO:0000256" key="1">
    <source>
        <dbReference type="SAM" id="MobiDB-lite"/>
    </source>
</evidence>
<comment type="caution">
    <text evidence="2">The sequence shown here is derived from an EMBL/GenBank/DDBJ whole genome shotgun (WGS) entry which is preliminary data.</text>
</comment>
<dbReference type="Proteomes" id="UP001292094">
    <property type="component" value="Unassembled WGS sequence"/>
</dbReference>
<protein>
    <submittedName>
        <fullName evidence="2">Uncharacterized protein</fullName>
    </submittedName>
</protein>
<gene>
    <name evidence="2" type="ORF">Pmani_018973</name>
</gene>
<organism evidence="2 3">
    <name type="scientific">Petrolisthes manimaculis</name>
    <dbReference type="NCBI Taxonomy" id="1843537"/>
    <lineage>
        <taxon>Eukaryota</taxon>
        <taxon>Metazoa</taxon>
        <taxon>Ecdysozoa</taxon>
        <taxon>Arthropoda</taxon>
        <taxon>Crustacea</taxon>
        <taxon>Multicrustacea</taxon>
        <taxon>Malacostraca</taxon>
        <taxon>Eumalacostraca</taxon>
        <taxon>Eucarida</taxon>
        <taxon>Decapoda</taxon>
        <taxon>Pleocyemata</taxon>
        <taxon>Anomura</taxon>
        <taxon>Galatheoidea</taxon>
        <taxon>Porcellanidae</taxon>
        <taxon>Petrolisthes</taxon>
    </lineage>
</organism>
<sequence length="88" mass="10095">MQYQNSEIRTDLWTEMHHVEEKKGLGKTGERNRDEMLERDRQEERGLGIRTQGGVDLREGSVGSTGVRGQEEKIMGEGHRVDWREGGV</sequence>
<accession>A0AAE1U661</accession>
<proteinExistence type="predicted"/>
<evidence type="ECO:0000313" key="3">
    <source>
        <dbReference type="Proteomes" id="UP001292094"/>
    </source>
</evidence>
<dbReference type="AlphaFoldDB" id="A0AAE1U661"/>
<reference evidence="2" key="1">
    <citation type="submission" date="2023-11" db="EMBL/GenBank/DDBJ databases">
        <title>Genome assemblies of two species of porcelain crab, Petrolisthes cinctipes and Petrolisthes manimaculis (Anomura: Porcellanidae).</title>
        <authorList>
            <person name="Angst P."/>
        </authorList>
    </citation>
    <scope>NUCLEOTIDE SEQUENCE</scope>
    <source>
        <strain evidence="2">PB745_02</strain>
        <tissue evidence="2">Gill</tissue>
    </source>
</reference>
<evidence type="ECO:0000313" key="2">
    <source>
        <dbReference type="EMBL" id="KAK4309396.1"/>
    </source>
</evidence>
<name>A0AAE1U661_9EUCA</name>
<keyword evidence="3" id="KW-1185">Reference proteome</keyword>